<dbReference type="SUPFAM" id="SSF53649">
    <property type="entry name" value="Alkaline phosphatase-like"/>
    <property type="match status" value="1"/>
</dbReference>
<dbReference type="Gene3D" id="3.40.720.10">
    <property type="entry name" value="Alkaline Phosphatase, subunit A"/>
    <property type="match status" value="1"/>
</dbReference>
<dbReference type="AlphaFoldDB" id="A0AAD4K559"/>
<accession>A0AAD4K559</accession>
<proteinExistence type="predicted"/>
<keyword evidence="2" id="KW-1185">Reference proteome</keyword>
<comment type="caution">
    <text evidence="1">The sequence shown here is derived from an EMBL/GenBank/DDBJ whole genome shotgun (WGS) entry which is preliminary data.</text>
</comment>
<dbReference type="EMBL" id="JAJJHW010001127">
    <property type="protein sequence ID" value="KAH8377217.1"/>
    <property type="molecule type" value="Genomic_DNA"/>
</dbReference>
<sequence length="605" mass="71624">QYVKTPEFNVFTSECKIPKLDPFSFDSMRYFKPPESKKCTNESDLVSVLYNAARRQYRLHINEDLPELIPNISDCACTYKEIVRGANDSIVWTSKATFFEQDWWVPRRFRGLIVECHLLSNPTRVIQRDAFSFVQDPVDRNDKFDEERSRTHPNVIIIGIDSMSQLNFQRTMPLTARFLRTRGWYEMLGYNKIDENTLPNIIALLTGEIPSQLKKFCYMNKPGCMDLYNFLWNHYRNAGYLTAYAEDLVAIDTFHYNLPGFMREPVDYYLYPFLKAVEENMDKVGYKGDNYCIGRRKSYRYVLDYCRQLIRRFVQEKPKPLFGLFWMKSFSHDDFSSASNEDADFLEYLERFEKLGLFDSSVVILMSDHGQRAGPLINLASGYLEERLPMLHIYVPPWHRKKYPEVARALEFNRRQLSSPFDLNVGLKCLLQLVHPRLQFRELQSIIPASLFHILPQTRTCRQAGIPPQWCSCYPYKQIEKTDWVEDLARLVVYRMNQYLIRRHHEKHCHQLKLRKLLLVELKQFFDDKGFEVQSSDKLDTYRFKFTTSPNDGVFRATLTANKDASYVVIDEKFITRLNSYRKESHCIWDNYAKRFCVCLNVQGY</sequence>
<organism evidence="1 2">
    <name type="scientific">Drosophila rubida</name>
    <dbReference type="NCBI Taxonomy" id="30044"/>
    <lineage>
        <taxon>Eukaryota</taxon>
        <taxon>Metazoa</taxon>
        <taxon>Ecdysozoa</taxon>
        <taxon>Arthropoda</taxon>
        <taxon>Hexapoda</taxon>
        <taxon>Insecta</taxon>
        <taxon>Pterygota</taxon>
        <taxon>Neoptera</taxon>
        <taxon>Endopterygota</taxon>
        <taxon>Diptera</taxon>
        <taxon>Brachycera</taxon>
        <taxon>Muscomorpha</taxon>
        <taxon>Ephydroidea</taxon>
        <taxon>Drosophilidae</taxon>
        <taxon>Drosophila</taxon>
    </lineage>
</organism>
<dbReference type="FunFam" id="3.40.720.10:FF:000017">
    <property type="entry name" value="Predicted protein"/>
    <property type="match status" value="1"/>
</dbReference>
<evidence type="ECO:0000313" key="1">
    <source>
        <dbReference type="EMBL" id="KAH8377217.1"/>
    </source>
</evidence>
<feature type="non-terminal residue" evidence="1">
    <location>
        <position position="605"/>
    </location>
</feature>
<reference evidence="1" key="1">
    <citation type="journal article" date="2021" name="Mol. Ecol. Resour.">
        <title>Phylogenomic analyses of the genus Drosophila reveals genomic signals of climate adaptation.</title>
        <authorList>
            <person name="Li F."/>
            <person name="Rane R.V."/>
            <person name="Luria V."/>
            <person name="Xiong Z."/>
            <person name="Chen J."/>
            <person name="Li Z."/>
            <person name="Catullo R.A."/>
            <person name="Griffin P.C."/>
            <person name="Schiffer M."/>
            <person name="Pearce S."/>
            <person name="Lee S.F."/>
            <person name="McElroy K."/>
            <person name="Stocker A."/>
            <person name="Shirriffs J."/>
            <person name="Cockerell F."/>
            <person name="Coppin C."/>
            <person name="Sgro C.M."/>
            <person name="Karger A."/>
            <person name="Cain J.W."/>
            <person name="Weber J.A."/>
            <person name="Santpere G."/>
            <person name="Kirschner M.W."/>
            <person name="Hoffmann A.A."/>
            <person name="Oakeshott J.G."/>
            <person name="Zhang G."/>
        </authorList>
    </citation>
    <scope>NUCLEOTIDE SEQUENCE</scope>
    <source>
        <strain evidence="1">BGI-SZ-2011g</strain>
    </source>
</reference>
<dbReference type="Pfam" id="PF02995">
    <property type="entry name" value="DUF229"/>
    <property type="match status" value="1"/>
</dbReference>
<dbReference type="PANTHER" id="PTHR10974:SF9">
    <property type="entry name" value="DUF229 DOMAIN CONTAINING PROTEIN-RELATED"/>
    <property type="match status" value="1"/>
</dbReference>
<feature type="non-terminal residue" evidence="1">
    <location>
        <position position="1"/>
    </location>
</feature>
<protein>
    <recommendedName>
        <fullName evidence="3">DUF229 domain containing protein</fullName>
    </recommendedName>
</protein>
<gene>
    <name evidence="1" type="ORF">KR093_004278</name>
</gene>
<evidence type="ECO:0008006" key="3">
    <source>
        <dbReference type="Google" id="ProtNLM"/>
    </source>
</evidence>
<dbReference type="InterPro" id="IPR004245">
    <property type="entry name" value="DUF229"/>
</dbReference>
<dbReference type="Proteomes" id="UP001200034">
    <property type="component" value="Unassembled WGS sequence"/>
</dbReference>
<dbReference type="PANTHER" id="PTHR10974">
    <property type="entry name" value="FI08016P-RELATED"/>
    <property type="match status" value="1"/>
</dbReference>
<evidence type="ECO:0000313" key="2">
    <source>
        <dbReference type="Proteomes" id="UP001200034"/>
    </source>
</evidence>
<dbReference type="CDD" id="cd16021">
    <property type="entry name" value="ALP_like"/>
    <property type="match status" value="1"/>
</dbReference>
<dbReference type="GO" id="GO:0005615">
    <property type="term" value="C:extracellular space"/>
    <property type="evidence" value="ECO:0007669"/>
    <property type="project" value="TreeGrafter"/>
</dbReference>
<dbReference type="InterPro" id="IPR017850">
    <property type="entry name" value="Alkaline_phosphatase_core_sf"/>
</dbReference>
<name>A0AAD4K559_9MUSC</name>